<organism evidence="6 7">
    <name type="scientific">Thalassiosira pseudonana</name>
    <name type="common">Marine diatom</name>
    <name type="synonym">Cyclotella nana</name>
    <dbReference type="NCBI Taxonomy" id="35128"/>
    <lineage>
        <taxon>Eukaryota</taxon>
        <taxon>Sar</taxon>
        <taxon>Stramenopiles</taxon>
        <taxon>Ochrophyta</taxon>
        <taxon>Bacillariophyta</taxon>
        <taxon>Coscinodiscophyceae</taxon>
        <taxon>Thalassiosirophycidae</taxon>
        <taxon>Thalassiosirales</taxon>
        <taxon>Thalassiosiraceae</taxon>
        <taxon>Thalassiosira</taxon>
    </lineage>
</organism>
<feature type="region of interest" description="Disordered" evidence="4">
    <location>
        <begin position="328"/>
        <end position="444"/>
    </location>
</feature>
<dbReference type="InParanoid" id="B8BYD4"/>
<dbReference type="RefSeq" id="XP_002288919.1">
    <property type="nucleotide sequence ID" value="XM_002288883.1"/>
</dbReference>
<dbReference type="OMA" id="MICICKV"/>
<feature type="compositionally biased region" description="Polar residues" evidence="4">
    <location>
        <begin position="1007"/>
        <end position="1017"/>
    </location>
</feature>
<dbReference type="eggNOG" id="KOG2043">
    <property type="taxonomic scope" value="Eukaryota"/>
</dbReference>
<dbReference type="GO" id="GO:0006974">
    <property type="term" value="P:DNA damage response"/>
    <property type="evidence" value="ECO:0007669"/>
    <property type="project" value="UniProtKB-KW"/>
</dbReference>
<feature type="compositionally biased region" description="Basic and acidic residues" evidence="4">
    <location>
        <begin position="145"/>
        <end position="156"/>
    </location>
</feature>
<feature type="region of interest" description="Disordered" evidence="4">
    <location>
        <begin position="712"/>
        <end position="897"/>
    </location>
</feature>
<feature type="compositionally biased region" description="Acidic residues" evidence="4">
    <location>
        <begin position="849"/>
        <end position="863"/>
    </location>
</feature>
<evidence type="ECO:0000259" key="5">
    <source>
        <dbReference type="PROSITE" id="PS50172"/>
    </source>
</evidence>
<dbReference type="Proteomes" id="UP000001449">
    <property type="component" value="Chromosome 3"/>
</dbReference>
<dbReference type="PANTHER" id="PTHR23196:SF1">
    <property type="entry name" value="PAX-INTERACTING PROTEIN 1"/>
    <property type="match status" value="1"/>
</dbReference>
<feature type="compositionally biased region" description="Basic and acidic residues" evidence="4">
    <location>
        <begin position="579"/>
        <end position="596"/>
    </location>
</feature>
<dbReference type="GO" id="GO:0005634">
    <property type="term" value="C:nucleus"/>
    <property type="evidence" value="ECO:0007669"/>
    <property type="project" value="UniProtKB-SubCell"/>
</dbReference>
<accession>B8BYD4</accession>
<feature type="compositionally biased region" description="Acidic residues" evidence="4">
    <location>
        <begin position="389"/>
        <end position="401"/>
    </location>
</feature>
<feature type="region of interest" description="Disordered" evidence="4">
    <location>
        <begin position="565"/>
        <end position="632"/>
    </location>
</feature>
<keyword evidence="2" id="KW-0227">DNA damage</keyword>
<feature type="region of interest" description="Disordered" evidence="4">
    <location>
        <begin position="1186"/>
        <end position="1240"/>
    </location>
</feature>
<dbReference type="SUPFAM" id="SSF52113">
    <property type="entry name" value="BRCT domain"/>
    <property type="match status" value="2"/>
</dbReference>
<feature type="compositionally biased region" description="Basic residues" evidence="4">
    <location>
        <begin position="56"/>
        <end position="73"/>
    </location>
</feature>
<comment type="subcellular location">
    <subcellularLocation>
        <location evidence="1">Nucleus</location>
    </subcellularLocation>
</comment>
<dbReference type="Pfam" id="PF16770">
    <property type="entry name" value="RTT107_BRCT_5"/>
    <property type="match status" value="1"/>
</dbReference>
<dbReference type="GeneID" id="7441946"/>
<dbReference type="InterPro" id="IPR051579">
    <property type="entry name" value="DDR_Transcriptional_Reg"/>
</dbReference>
<feature type="compositionally biased region" description="Basic and acidic residues" evidence="4">
    <location>
        <begin position="1066"/>
        <end position="1088"/>
    </location>
</feature>
<feature type="compositionally biased region" description="Basic and acidic residues" evidence="4">
    <location>
        <begin position="328"/>
        <end position="349"/>
    </location>
</feature>
<feature type="compositionally biased region" description="Acidic residues" evidence="4">
    <location>
        <begin position="358"/>
        <end position="372"/>
    </location>
</feature>
<dbReference type="InterPro" id="IPR001357">
    <property type="entry name" value="BRCT_dom"/>
</dbReference>
<reference evidence="6 7" key="2">
    <citation type="journal article" date="2008" name="Nature">
        <title>The Phaeodactylum genome reveals the evolutionary history of diatom genomes.</title>
        <authorList>
            <person name="Bowler C."/>
            <person name="Allen A.E."/>
            <person name="Badger J.H."/>
            <person name="Grimwood J."/>
            <person name="Jabbari K."/>
            <person name="Kuo A."/>
            <person name="Maheswari U."/>
            <person name="Martens C."/>
            <person name="Maumus F."/>
            <person name="Otillar R.P."/>
            <person name="Rayko E."/>
            <person name="Salamov A."/>
            <person name="Vandepoele K."/>
            <person name="Beszteri B."/>
            <person name="Gruber A."/>
            <person name="Heijde M."/>
            <person name="Katinka M."/>
            <person name="Mock T."/>
            <person name="Valentin K."/>
            <person name="Verret F."/>
            <person name="Berges J.A."/>
            <person name="Brownlee C."/>
            <person name="Cadoret J.P."/>
            <person name="Chiovitti A."/>
            <person name="Choi C.J."/>
            <person name="Coesel S."/>
            <person name="De Martino A."/>
            <person name="Detter J.C."/>
            <person name="Durkin C."/>
            <person name="Falciatore A."/>
            <person name="Fournet J."/>
            <person name="Haruta M."/>
            <person name="Huysman M.J."/>
            <person name="Jenkins B.D."/>
            <person name="Jiroutova K."/>
            <person name="Jorgensen R.E."/>
            <person name="Joubert Y."/>
            <person name="Kaplan A."/>
            <person name="Kroger N."/>
            <person name="Kroth P.G."/>
            <person name="La Roche J."/>
            <person name="Lindquist E."/>
            <person name="Lommer M."/>
            <person name="Martin-Jezequel V."/>
            <person name="Lopez P.J."/>
            <person name="Lucas S."/>
            <person name="Mangogna M."/>
            <person name="McGinnis K."/>
            <person name="Medlin L.K."/>
            <person name="Montsant A."/>
            <person name="Oudot-Le Secq M.P."/>
            <person name="Napoli C."/>
            <person name="Obornik M."/>
            <person name="Parker M.S."/>
            <person name="Petit J.L."/>
            <person name="Porcel B.M."/>
            <person name="Poulsen N."/>
            <person name="Robison M."/>
            <person name="Rychlewski L."/>
            <person name="Rynearson T.A."/>
            <person name="Schmutz J."/>
            <person name="Shapiro H."/>
            <person name="Siaut M."/>
            <person name="Stanley M."/>
            <person name="Sussman M.R."/>
            <person name="Taylor A.R."/>
            <person name="Vardi A."/>
            <person name="von Dassow P."/>
            <person name="Vyverman W."/>
            <person name="Willis A."/>
            <person name="Wyrwicz L.S."/>
            <person name="Rokhsar D.S."/>
            <person name="Weissenbach J."/>
            <person name="Armbrust E.V."/>
            <person name="Green B.R."/>
            <person name="Van de Peer Y."/>
            <person name="Grigoriev I.V."/>
        </authorList>
    </citation>
    <scope>NUCLEOTIDE SEQUENCE [LARGE SCALE GENOMIC DNA]</scope>
    <source>
        <strain evidence="6 7">CCMP1335</strain>
    </source>
</reference>
<protein>
    <recommendedName>
        <fullName evidence="5">BRCT domain-containing protein</fullName>
    </recommendedName>
</protein>
<dbReference type="SMART" id="SM00292">
    <property type="entry name" value="BRCT"/>
    <property type="match status" value="2"/>
</dbReference>
<dbReference type="EMBL" id="CM000640">
    <property type="protein sequence ID" value="EED94355.1"/>
    <property type="molecule type" value="Genomic_DNA"/>
</dbReference>
<name>B8BYD4_THAPS</name>
<feature type="domain" description="BRCT" evidence="5">
    <location>
        <begin position="1288"/>
        <end position="1374"/>
    </location>
</feature>
<evidence type="ECO:0000313" key="6">
    <source>
        <dbReference type="EMBL" id="EED94355.1"/>
    </source>
</evidence>
<keyword evidence="7" id="KW-1185">Reference proteome</keyword>
<evidence type="ECO:0000256" key="3">
    <source>
        <dbReference type="ARBA" id="ARBA00023242"/>
    </source>
</evidence>
<feature type="compositionally biased region" description="Gly residues" evidence="4">
    <location>
        <begin position="1122"/>
        <end position="1131"/>
    </location>
</feature>
<dbReference type="InterPro" id="IPR036420">
    <property type="entry name" value="BRCT_dom_sf"/>
</dbReference>
<dbReference type="PROSITE" id="PS50172">
    <property type="entry name" value="BRCT"/>
    <property type="match status" value="1"/>
</dbReference>
<dbReference type="STRING" id="35128.B8BYD4"/>
<reference evidence="6 7" key="1">
    <citation type="journal article" date="2004" name="Science">
        <title>The genome of the diatom Thalassiosira pseudonana: ecology, evolution, and metabolism.</title>
        <authorList>
            <person name="Armbrust E.V."/>
            <person name="Berges J.A."/>
            <person name="Bowler C."/>
            <person name="Green B.R."/>
            <person name="Martinez D."/>
            <person name="Putnam N.H."/>
            <person name="Zhou S."/>
            <person name="Allen A.E."/>
            <person name="Apt K.E."/>
            <person name="Bechner M."/>
            <person name="Brzezinski M.A."/>
            <person name="Chaal B.K."/>
            <person name="Chiovitti A."/>
            <person name="Davis A.K."/>
            <person name="Demarest M.S."/>
            <person name="Detter J.C."/>
            <person name="Glavina T."/>
            <person name="Goodstein D."/>
            <person name="Hadi M.Z."/>
            <person name="Hellsten U."/>
            <person name="Hildebrand M."/>
            <person name="Jenkins B.D."/>
            <person name="Jurka J."/>
            <person name="Kapitonov V.V."/>
            <person name="Kroger N."/>
            <person name="Lau W.W."/>
            <person name="Lane T.W."/>
            <person name="Larimer F.W."/>
            <person name="Lippmeier J.C."/>
            <person name="Lucas S."/>
            <person name="Medina M."/>
            <person name="Montsant A."/>
            <person name="Obornik M."/>
            <person name="Parker M.S."/>
            <person name="Palenik B."/>
            <person name="Pazour G.J."/>
            <person name="Richardson P.M."/>
            <person name="Rynearson T.A."/>
            <person name="Saito M.A."/>
            <person name="Schwartz D.C."/>
            <person name="Thamatrakoln K."/>
            <person name="Valentin K."/>
            <person name="Vardi A."/>
            <person name="Wilkerson F.P."/>
            <person name="Rokhsar D.S."/>
        </authorList>
    </citation>
    <scope>NUCLEOTIDE SEQUENCE [LARGE SCALE GENOMIC DNA]</scope>
    <source>
        <strain evidence="6 7">CCMP1335</strain>
    </source>
</reference>
<evidence type="ECO:0000256" key="2">
    <source>
        <dbReference type="ARBA" id="ARBA00022763"/>
    </source>
</evidence>
<feature type="region of interest" description="Disordered" evidence="4">
    <location>
        <begin position="250"/>
        <end position="272"/>
    </location>
</feature>
<feature type="region of interest" description="Disordered" evidence="4">
    <location>
        <begin position="1503"/>
        <end position="1534"/>
    </location>
</feature>
<proteinExistence type="predicted"/>
<feature type="region of interest" description="Disordered" evidence="4">
    <location>
        <begin position="52"/>
        <end position="109"/>
    </location>
</feature>
<evidence type="ECO:0000256" key="4">
    <source>
        <dbReference type="SAM" id="MobiDB-lite"/>
    </source>
</evidence>
<keyword evidence="3" id="KW-0539">Nucleus</keyword>
<dbReference type="PaxDb" id="35128-Thaps21852"/>
<feature type="region of interest" description="Disordered" evidence="4">
    <location>
        <begin position="143"/>
        <end position="174"/>
    </location>
</feature>
<gene>
    <name evidence="6" type="ORF">THAPSDRAFT_21852</name>
</gene>
<evidence type="ECO:0000256" key="1">
    <source>
        <dbReference type="ARBA" id="ARBA00004123"/>
    </source>
</evidence>
<feature type="compositionally biased region" description="Basic and acidic residues" evidence="4">
    <location>
        <begin position="981"/>
        <end position="1006"/>
    </location>
</feature>
<dbReference type="HOGENOM" id="CLU_247135_0_0_1"/>
<feature type="compositionally biased region" description="Basic residues" evidence="4">
    <location>
        <begin position="1516"/>
        <end position="1534"/>
    </location>
</feature>
<dbReference type="PANTHER" id="PTHR23196">
    <property type="entry name" value="PAX TRANSCRIPTION ACTIVATION DOMAIN INTERACTING PROTEIN"/>
    <property type="match status" value="1"/>
</dbReference>
<dbReference type="Gene3D" id="3.40.50.10190">
    <property type="entry name" value="BRCT domain"/>
    <property type="match status" value="2"/>
</dbReference>
<feature type="compositionally biased region" description="Basic and acidic residues" evidence="4">
    <location>
        <begin position="739"/>
        <end position="753"/>
    </location>
</feature>
<evidence type="ECO:0000313" key="7">
    <source>
        <dbReference type="Proteomes" id="UP000001449"/>
    </source>
</evidence>
<feature type="compositionally biased region" description="Basic and acidic residues" evidence="4">
    <location>
        <begin position="602"/>
        <end position="618"/>
    </location>
</feature>
<sequence>MPSPAEGTTAMDVDDYTNNMYMANSVNTDADMADANEDYQKNTNAAANRDVDTKPAAHHSAHPNDHHHHKHAGNHADNGRHDHSSPAVPPVPAQLTTISQKRSKRRKPNQLLHHEIASWWMPFHQKPPANTTDAVKMATAAATKTTKEATPKDESKILPATTSSNALPTHSMDEGDEESVINLNSLTEGENWVVCSFDNQDNVGAAGEALPNNRVPSRHHQPFHYSVVKSHRNLYIENGHVMVKAASANPTSTGAVAPSTLDMGTRGEKKGHKSKLVDNVMAVLCIDVDNEGRCVTVKDCRMGDGSNNETDVDKLEFFLVRRRPRKDDKKVRADSKVAPKNDRPKEEAPLKGNGPVDPADDVTIEENSDDELLSSSSEDVRGENSGYCSDDEKDGDDDMEELNDRTEVSCCDDPNIKKGGAKGEGGKDQPRKAAVQTHPPPVREADVDCDGCALYHRPKPLPRRQMRALRDGDRVVMRHCPKTAQDNTPMTSEEGTFVVKFEYVYGRHYRHHRSRNQKAVVTRVADIPAAIMAEKKGMQDTYIGKPRLLSVKSDVKSDDKKRFTLNSTSAAEAPTDDDASGKAKKAAEREGRKAGRDWSAVESEHDAEVAKGGEDEYKQNANQNEAYDDDDGMEEYSYLTGEVVIKDQDYISAITGDDATMPSAMALDDGVDAYIDQEIDEGDAATASAVVLGTATSPSKSAVAAGKALQGLKDDVEKKDGDEDQVESVGGVATTPKRATGEKKANEATDKFVAESVTKANNTQEDMFLTAQDKHDDTESEEELLSQPSQSPPKFEVEEPSPEAKEEGFDEATDISPTQQFILSPKVKNDGPSSDSLSTVDADNNNNNDEIDDDSTVDPEDIVQDQKTAATSSSEKENSQPPTPDSLKDVPGTQMEADPNVIADANKHVEDQSDDDVYQAETQFVLPPTSHVAKADDVSADDDEEYNAATQFEMPTCQPMILSQPDTNIAMDEVASSASKAEYKVEEMKTEGEEDAAKLTDEKDPSESPQKLTNDNVSVDDDQLQLKSNDLGDNVPPDESPHVSMKSCGTEHDHLDESESLPLKSIEAEERNGTPKPEHAPSPNEKRPSGVVSGVPVYEASPLQSQRAAENSAVHRVRSGGFLTGPVGGVGLSSPRGAATTRGTDRDLLTSIALRMNDPPNPLPDAAASSEETTVCRMDGAELAKEQGLEASASSVKDEEETKKKGQKATKSDLPVNAKDSNNADNGNDVRDPNINPDIPTEVCFVEPMRERKGRHSTEALTTPHYHRSKRMRKESRTPVENGDVKDHVRVIFTGIAATAKHKKMLDSIGAKLVDSLEEAPTATHVIASDGKTKLRRTPKLMICICKVSKILSIEWLEKSFAAQRVLDTDNFLLLGDKEAEKAYNFSMKETLVNGEVARENGGVLGGWSVFVCPGVAGNKAPSTQEFNLILKAAGATVLKSLSKSDTSDPTKTIVITSEPSTKAQLSVCGVERVSKLGAKIFPAPWLFHTIITQKLSNSECSELGGTPQLQTGKSTSKRKASPSAKKKKSTRKL</sequence>
<feature type="compositionally biased region" description="Basic and acidic residues" evidence="4">
    <location>
        <begin position="712"/>
        <end position="721"/>
    </location>
</feature>
<dbReference type="KEGG" id="tps:THAPSDRAFT_21852"/>
<feature type="region of interest" description="Disordered" evidence="4">
    <location>
        <begin position="974"/>
        <end position="1144"/>
    </location>
</feature>
<dbReference type="CDD" id="cd17744">
    <property type="entry name" value="BRCT_MDC1_rpt1"/>
    <property type="match status" value="1"/>
</dbReference>